<dbReference type="EMBL" id="JANPWZ010000155">
    <property type="protein sequence ID" value="KAJ3578916.1"/>
    <property type="molecule type" value="Genomic_DNA"/>
</dbReference>
<dbReference type="VEuPathDB" id="FungiDB:F4678DRAFT_411547"/>
<evidence type="ECO:0000313" key="4">
    <source>
        <dbReference type="Proteomes" id="UP001148614"/>
    </source>
</evidence>
<evidence type="ECO:0000313" key="3">
    <source>
        <dbReference type="EMBL" id="KAJ3578916.1"/>
    </source>
</evidence>
<dbReference type="AlphaFoldDB" id="A0A9W8NLK4"/>
<name>A0A9W8NLK4_9PEZI</name>
<evidence type="ECO:0000259" key="2">
    <source>
        <dbReference type="Pfam" id="PF20150"/>
    </source>
</evidence>
<dbReference type="InterPro" id="IPR045518">
    <property type="entry name" value="2EXR"/>
</dbReference>
<dbReference type="Proteomes" id="UP001148614">
    <property type="component" value="Unassembled WGS sequence"/>
</dbReference>
<accession>A0A9W8NLK4</accession>
<keyword evidence="4" id="KW-1185">Reference proteome</keyword>
<proteinExistence type="predicted"/>
<reference evidence="3" key="1">
    <citation type="submission" date="2022-07" db="EMBL/GenBank/DDBJ databases">
        <title>Genome Sequence of Xylaria arbuscula.</title>
        <authorList>
            <person name="Buettner E."/>
        </authorList>
    </citation>
    <scope>NUCLEOTIDE SEQUENCE</scope>
    <source>
        <strain evidence="3">VT107</strain>
    </source>
</reference>
<feature type="domain" description="2EXR" evidence="2">
    <location>
        <begin position="19"/>
        <end position="122"/>
    </location>
</feature>
<comment type="caution">
    <text evidence="3">The sequence shown here is derived from an EMBL/GenBank/DDBJ whole genome shotgun (WGS) entry which is preliminary data.</text>
</comment>
<gene>
    <name evidence="3" type="ORF">NPX13_g1648</name>
</gene>
<feature type="region of interest" description="Disordered" evidence="1">
    <location>
        <begin position="1"/>
        <end position="21"/>
    </location>
</feature>
<sequence length="275" mass="31643">MSQEGEAPQSGELPQQGEFQPFPKLPTELRFEIWKIAILDHSQDRLVPLIERTYSVIPTPYLACSPFLSVSRESRQVAIRLYPIRLSVTLDATTLSHGYTCLDIAASYRKPGAIYVSDKLDVFVLISRDLLYSKILYRMSNTYLDRVTIPKTSQRRSASLTSDQLANVRQLIVLEIVHLWKTKSRCTAMFHCMIIRDDMKHGNKYDKGLFKGVQRGLTWYSDDFQTYKACVNLLKEKAGIFHGSYTHHEEHVTFRDVPISRLWELSEPPESPCVL</sequence>
<organism evidence="3 4">
    <name type="scientific">Xylaria arbuscula</name>
    <dbReference type="NCBI Taxonomy" id="114810"/>
    <lineage>
        <taxon>Eukaryota</taxon>
        <taxon>Fungi</taxon>
        <taxon>Dikarya</taxon>
        <taxon>Ascomycota</taxon>
        <taxon>Pezizomycotina</taxon>
        <taxon>Sordariomycetes</taxon>
        <taxon>Xylariomycetidae</taxon>
        <taxon>Xylariales</taxon>
        <taxon>Xylariaceae</taxon>
        <taxon>Xylaria</taxon>
    </lineage>
</organism>
<evidence type="ECO:0000256" key="1">
    <source>
        <dbReference type="SAM" id="MobiDB-lite"/>
    </source>
</evidence>
<dbReference type="Pfam" id="PF20150">
    <property type="entry name" value="2EXR"/>
    <property type="match status" value="1"/>
</dbReference>
<protein>
    <recommendedName>
        <fullName evidence="2">2EXR domain-containing protein</fullName>
    </recommendedName>
</protein>